<feature type="transmembrane region" description="Helical" evidence="3">
    <location>
        <begin position="339"/>
        <end position="361"/>
    </location>
</feature>
<dbReference type="SUPFAM" id="SSF103473">
    <property type="entry name" value="MFS general substrate transporter"/>
    <property type="match status" value="1"/>
</dbReference>
<feature type="transmembrane region" description="Helical" evidence="3">
    <location>
        <begin position="161"/>
        <end position="182"/>
    </location>
</feature>
<accession>A0AAD4KXK9</accession>
<dbReference type="GO" id="GO:0022857">
    <property type="term" value="F:transmembrane transporter activity"/>
    <property type="evidence" value="ECO:0007669"/>
    <property type="project" value="InterPro"/>
</dbReference>
<evidence type="ECO:0000256" key="3">
    <source>
        <dbReference type="SAM" id="Phobius"/>
    </source>
</evidence>
<evidence type="ECO:0000256" key="2">
    <source>
        <dbReference type="ARBA" id="ARBA00006727"/>
    </source>
</evidence>
<keyword evidence="5" id="KW-1185">Reference proteome</keyword>
<dbReference type="Pfam" id="PF07690">
    <property type="entry name" value="MFS_1"/>
    <property type="match status" value="1"/>
</dbReference>
<feature type="transmembrane region" description="Helical" evidence="3">
    <location>
        <begin position="31"/>
        <end position="53"/>
    </location>
</feature>
<dbReference type="Proteomes" id="UP001201262">
    <property type="component" value="Unassembled WGS sequence"/>
</dbReference>
<sequence length="458" mass="49619">MTSETFTLSFEDQSQRQSHALPRVDGGRAAIMNLVGCSILQLSSWGFVMSYGVLQEQYTTHFNMQGSSKLTGAIGTTLNGVLYMSLPIISTLLAGRLYQWRRMAAILGLLISSASLVISASSTAAWHLLVTQGILCGLGSALLYSPSTLQLNEWWVRRKSFAYGVTLAAKNIVGTGTPYLNLALLGRLGLQNTLRVWGVITFVSGILALPLMHQRGEWPTNQQYHHYRRRTPWKFLTHPTFYVFHIGNIIFSSGYGLPQTYLPSYASQILHRSQMEGSLMLALFNLPGIFSCVAFGILGDGTPLIGAYKPTPFTTTFLSAIGAALPVFFIWGLAAQSGLVGLALFSVTYGFFASAYSATWGGALREIEREAVSHNEPIDTGVVYGLLNGGRGLGYVLGGVAGIELLKTGAVRKSSLAYGTEYGSVILYTGISSAIGGLSVFWNLAGRRYCISERTRPA</sequence>
<comment type="caution">
    <text evidence="4">The sequence shown here is derived from an EMBL/GenBank/DDBJ whole genome shotgun (WGS) entry which is preliminary data.</text>
</comment>
<dbReference type="InterPro" id="IPR036259">
    <property type="entry name" value="MFS_trans_sf"/>
</dbReference>
<feature type="transmembrane region" description="Helical" evidence="3">
    <location>
        <begin position="194"/>
        <end position="212"/>
    </location>
</feature>
<evidence type="ECO:0000313" key="5">
    <source>
        <dbReference type="Proteomes" id="UP001201262"/>
    </source>
</evidence>
<feature type="transmembrane region" description="Helical" evidence="3">
    <location>
        <begin position="277"/>
        <end position="299"/>
    </location>
</feature>
<comment type="similarity">
    <text evidence="2">Belongs to the major facilitator superfamily. Monocarboxylate porter (TC 2.A.1.13) family.</text>
</comment>
<dbReference type="InterPro" id="IPR050327">
    <property type="entry name" value="Proton-linked_MCT"/>
</dbReference>
<keyword evidence="3" id="KW-0812">Transmembrane</keyword>
<protein>
    <submittedName>
        <fullName evidence="4">Monocarboxylate transporter</fullName>
    </submittedName>
</protein>
<feature type="transmembrane region" description="Helical" evidence="3">
    <location>
        <begin position="73"/>
        <end position="94"/>
    </location>
</feature>
<keyword evidence="3" id="KW-0472">Membrane</keyword>
<dbReference type="PANTHER" id="PTHR11360:SF156">
    <property type="entry name" value="MONOCARBOXYLATE TRANSPORTER, PUTATIVE (AFU_ORTHOLOGUE AFUA_4G14260)-RELATED"/>
    <property type="match status" value="1"/>
</dbReference>
<feature type="transmembrane region" description="Helical" evidence="3">
    <location>
        <begin position="106"/>
        <end position="126"/>
    </location>
</feature>
<dbReference type="GO" id="GO:0016020">
    <property type="term" value="C:membrane"/>
    <property type="evidence" value="ECO:0007669"/>
    <property type="project" value="UniProtKB-SubCell"/>
</dbReference>
<name>A0AAD4KXK9_9EURO</name>
<dbReference type="GeneID" id="70244260"/>
<evidence type="ECO:0000313" key="4">
    <source>
        <dbReference type="EMBL" id="KAH8699022.1"/>
    </source>
</evidence>
<proteinExistence type="inferred from homology"/>
<gene>
    <name evidence="4" type="ORF">BGW36DRAFT_358530</name>
</gene>
<organism evidence="4 5">
    <name type="scientific">Talaromyces proteolyticus</name>
    <dbReference type="NCBI Taxonomy" id="1131652"/>
    <lineage>
        <taxon>Eukaryota</taxon>
        <taxon>Fungi</taxon>
        <taxon>Dikarya</taxon>
        <taxon>Ascomycota</taxon>
        <taxon>Pezizomycotina</taxon>
        <taxon>Eurotiomycetes</taxon>
        <taxon>Eurotiomycetidae</taxon>
        <taxon>Eurotiales</taxon>
        <taxon>Trichocomaceae</taxon>
        <taxon>Talaromyces</taxon>
        <taxon>Talaromyces sect. Bacilispori</taxon>
    </lineage>
</organism>
<feature type="transmembrane region" description="Helical" evidence="3">
    <location>
        <begin position="233"/>
        <end position="257"/>
    </location>
</feature>
<dbReference type="InterPro" id="IPR011701">
    <property type="entry name" value="MFS"/>
</dbReference>
<dbReference type="RefSeq" id="XP_046073486.1">
    <property type="nucleotide sequence ID" value="XM_046213973.1"/>
</dbReference>
<reference evidence="4" key="1">
    <citation type="submission" date="2021-12" db="EMBL/GenBank/DDBJ databases">
        <title>Convergent genome expansion in fungi linked to evolution of root-endophyte symbiosis.</title>
        <authorList>
            <consortium name="DOE Joint Genome Institute"/>
            <person name="Ke Y.-H."/>
            <person name="Bonito G."/>
            <person name="Liao H.-L."/>
            <person name="Looney B."/>
            <person name="Rojas-Flechas A."/>
            <person name="Nash J."/>
            <person name="Hameed K."/>
            <person name="Schadt C."/>
            <person name="Martin F."/>
            <person name="Crous P.W."/>
            <person name="Miettinen O."/>
            <person name="Magnuson J.K."/>
            <person name="Labbe J."/>
            <person name="Jacobson D."/>
            <person name="Doktycz M.J."/>
            <person name="Veneault-Fourrey C."/>
            <person name="Kuo A."/>
            <person name="Mondo S."/>
            <person name="Calhoun S."/>
            <person name="Riley R."/>
            <person name="Ohm R."/>
            <person name="LaButti K."/>
            <person name="Andreopoulos B."/>
            <person name="Pangilinan J."/>
            <person name="Nolan M."/>
            <person name="Tritt A."/>
            <person name="Clum A."/>
            <person name="Lipzen A."/>
            <person name="Daum C."/>
            <person name="Barry K."/>
            <person name="Grigoriev I.V."/>
            <person name="Vilgalys R."/>
        </authorList>
    </citation>
    <scope>NUCLEOTIDE SEQUENCE</scope>
    <source>
        <strain evidence="4">PMI_201</strain>
    </source>
</reference>
<keyword evidence="3" id="KW-1133">Transmembrane helix</keyword>
<dbReference type="EMBL" id="JAJTJA010000005">
    <property type="protein sequence ID" value="KAH8699022.1"/>
    <property type="molecule type" value="Genomic_DNA"/>
</dbReference>
<comment type="subcellular location">
    <subcellularLocation>
        <location evidence="1">Membrane</location>
        <topology evidence="1">Multi-pass membrane protein</topology>
    </subcellularLocation>
</comment>
<feature type="transmembrane region" description="Helical" evidence="3">
    <location>
        <begin position="311"/>
        <end position="333"/>
    </location>
</feature>
<dbReference type="PANTHER" id="PTHR11360">
    <property type="entry name" value="MONOCARBOXYLATE TRANSPORTER"/>
    <property type="match status" value="1"/>
</dbReference>
<dbReference type="Gene3D" id="1.20.1250.20">
    <property type="entry name" value="MFS general substrate transporter like domains"/>
    <property type="match status" value="2"/>
</dbReference>
<evidence type="ECO:0000256" key="1">
    <source>
        <dbReference type="ARBA" id="ARBA00004141"/>
    </source>
</evidence>
<dbReference type="AlphaFoldDB" id="A0AAD4KXK9"/>
<feature type="transmembrane region" description="Helical" evidence="3">
    <location>
        <begin position="425"/>
        <end position="445"/>
    </location>
</feature>